<evidence type="ECO:0000313" key="2">
    <source>
        <dbReference type="Proteomes" id="UP000254266"/>
    </source>
</evidence>
<comment type="caution">
    <text evidence="1">The sequence shown here is derived from an EMBL/GenBank/DDBJ whole genome shotgun (WGS) entry which is preliminary data.</text>
</comment>
<organism evidence="1 2">
    <name type="scientific">endosymbiont of Galathealinum brachiosum</name>
    <dbReference type="NCBI Taxonomy" id="2200906"/>
    <lineage>
        <taxon>Bacteria</taxon>
        <taxon>Pseudomonadati</taxon>
        <taxon>Pseudomonadota</taxon>
        <taxon>Gammaproteobacteria</taxon>
        <taxon>sulfur-oxidizing symbionts</taxon>
    </lineage>
</organism>
<accession>A0A370DMX7</accession>
<dbReference type="Proteomes" id="UP000254266">
    <property type="component" value="Unassembled WGS sequence"/>
</dbReference>
<proteinExistence type="predicted"/>
<dbReference type="EMBL" id="QFXC01000003">
    <property type="protein sequence ID" value="RDH85734.1"/>
    <property type="molecule type" value="Genomic_DNA"/>
</dbReference>
<protein>
    <submittedName>
        <fullName evidence="1">Uncharacterized protein</fullName>
    </submittedName>
</protein>
<name>A0A370DMX7_9GAMM</name>
<gene>
    <name evidence="1" type="ORF">DIZ80_02055</name>
</gene>
<keyword evidence="2" id="KW-1185">Reference proteome</keyword>
<sequence>MDALSSEKQVVLVVSSASPLVNLDSLELRKIYLGFNVRRNGNVIRGFRNTEDKVLNGVFLQYVVAMSAKSYNKRLLSLTLRQGIPRSSEYNSIEKLQDALSERPYSVSYMWKEDAERSTKVKALRVLWYQN</sequence>
<reference evidence="1 2" key="1">
    <citation type="journal article" date="2018" name="ISME J.">
        <title>Endosymbiont genomes yield clues of tubeworm success.</title>
        <authorList>
            <person name="Li Y."/>
            <person name="Liles M.R."/>
            <person name="Halanych K.M."/>
        </authorList>
    </citation>
    <scope>NUCLEOTIDE SEQUENCE [LARGE SCALE GENOMIC DNA]</scope>
    <source>
        <strain evidence="1">A1464</strain>
    </source>
</reference>
<dbReference type="AlphaFoldDB" id="A0A370DMX7"/>
<evidence type="ECO:0000313" key="1">
    <source>
        <dbReference type="EMBL" id="RDH85734.1"/>
    </source>
</evidence>